<evidence type="ECO:0000256" key="1">
    <source>
        <dbReference type="ARBA" id="ARBA00012528"/>
    </source>
</evidence>
<dbReference type="EMBL" id="JACHHX010000010">
    <property type="protein sequence ID" value="MBB5015740.1"/>
    <property type="molecule type" value="Genomic_DNA"/>
</dbReference>
<keyword evidence="3" id="KW-0812">Transmembrane</keyword>
<dbReference type="Pfam" id="PF00990">
    <property type="entry name" value="GGDEF"/>
    <property type="match status" value="1"/>
</dbReference>
<dbReference type="GO" id="GO:0052621">
    <property type="term" value="F:diguanylate cyclase activity"/>
    <property type="evidence" value="ECO:0007669"/>
    <property type="project" value="UniProtKB-EC"/>
</dbReference>
<feature type="domain" description="GGDEF" evidence="4">
    <location>
        <begin position="196"/>
        <end position="320"/>
    </location>
</feature>
<dbReference type="Gene3D" id="3.30.70.270">
    <property type="match status" value="1"/>
</dbReference>
<dbReference type="InterPro" id="IPR000160">
    <property type="entry name" value="GGDEF_dom"/>
</dbReference>
<dbReference type="PANTHER" id="PTHR45138">
    <property type="entry name" value="REGULATORY COMPONENTS OF SENSORY TRANSDUCTION SYSTEM"/>
    <property type="match status" value="1"/>
</dbReference>
<dbReference type="RefSeq" id="WP_221301219.1">
    <property type="nucleotide sequence ID" value="NZ_JACHHX010000010.1"/>
</dbReference>
<dbReference type="Proteomes" id="UP000519004">
    <property type="component" value="Unassembled WGS sequence"/>
</dbReference>
<evidence type="ECO:0000256" key="3">
    <source>
        <dbReference type="SAM" id="Phobius"/>
    </source>
</evidence>
<feature type="transmembrane region" description="Helical" evidence="3">
    <location>
        <begin position="92"/>
        <end position="123"/>
    </location>
</feature>
<gene>
    <name evidence="5" type="ORF">HNQ58_001648</name>
</gene>
<dbReference type="NCBIfam" id="TIGR00254">
    <property type="entry name" value="GGDEF"/>
    <property type="match status" value="1"/>
</dbReference>
<name>A0A7W7Y0A6_9GAMM</name>
<evidence type="ECO:0000256" key="2">
    <source>
        <dbReference type="ARBA" id="ARBA00034247"/>
    </source>
</evidence>
<dbReference type="InterPro" id="IPR050469">
    <property type="entry name" value="Diguanylate_Cyclase"/>
</dbReference>
<accession>A0A7W7Y0A6</accession>
<dbReference type="InterPro" id="IPR043128">
    <property type="entry name" value="Rev_trsase/Diguanyl_cyclase"/>
</dbReference>
<dbReference type="SMART" id="SM00267">
    <property type="entry name" value="GGDEF"/>
    <property type="match status" value="1"/>
</dbReference>
<evidence type="ECO:0000259" key="4">
    <source>
        <dbReference type="PROSITE" id="PS50887"/>
    </source>
</evidence>
<feature type="transmembrane region" description="Helical" evidence="3">
    <location>
        <begin position="12"/>
        <end position="32"/>
    </location>
</feature>
<comment type="caution">
    <text evidence="5">The sequence shown here is derived from an EMBL/GenBank/DDBJ whole genome shotgun (WGS) entry which is preliminary data.</text>
</comment>
<keyword evidence="6" id="KW-1185">Reference proteome</keyword>
<reference evidence="5 6" key="1">
    <citation type="submission" date="2020-08" db="EMBL/GenBank/DDBJ databases">
        <title>Genomic Encyclopedia of Type Strains, Phase IV (KMG-IV): sequencing the most valuable type-strain genomes for metagenomic binning, comparative biology and taxonomic classification.</title>
        <authorList>
            <person name="Goeker M."/>
        </authorList>
    </citation>
    <scope>NUCLEOTIDE SEQUENCE [LARGE SCALE GENOMIC DNA]</scope>
    <source>
        <strain evidence="5 6">DSM 25897</strain>
    </source>
</reference>
<protein>
    <recommendedName>
        <fullName evidence="1">diguanylate cyclase</fullName>
        <ecNumber evidence="1">2.7.7.65</ecNumber>
    </recommendedName>
</protein>
<comment type="catalytic activity">
    <reaction evidence="2">
        <text>2 GTP = 3',3'-c-di-GMP + 2 diphosphate</text>
        <dbReference type="Rhea" id="RHEA:24898"/>
        <dbReference type="ChEBI" id="CHEBI:33019"/>
        <dbReference type="ChEBI" id="CHEBI:37565"/>
        <dbReference type="ChEBI" id="CHEBI:58805"/>
        <dbReference type="EC" id="2.7.7.65"/>
    </reaction>
</comment>
<feature type="transmembrane region" description="Helical" evidence="3">
    <location>
        <begin position="135"/>
        <end position="152"/>
    </location>
</feature>
<evidence type="ECO:0000313" key="5">
    <source>
        <dbReference type="EMBL" id="MBB5015740.1"/>
    </source>
</evidence>
<dbReference type="PANTHER" id="PTHR45138:SF9">
    <property type="entry name" value="DIGUANYLATE CYCLASE DGCM-RELATED"/>
    <property type="match status" value="1"/>
</dbReference>
<dbReference type="CDD" id="cd01949">
    <property type="entry name" value="GGDEF"/>
    <property type="match status" value="1"/>
</dbReference>
<organism evidence="5 6">
    <name type="scientific">Rehaibacterium terrae</name>
    <dbReference type="NCBI Taxonomy" id="1341696"/>
    <lineage>
        <taxon>Bacteria</taxon>
        <taxon>Pseudomonadati</taxon>
        <taxon>Pseudomonadota</taxon>
        <taxon>Gammaproteobacteria</taxon>
        <taxon>Lysobacterales</taxon>
        <taxon>Lysobacteraceae</taxon>
        <taxon>Rehaibacterium</taxon>
    </lineage>
</organism>
<dbReference type="PROSITE" id="PS50887">
    <property type="entry name" value="GGDEF"/>
    <property type="match status" value="1"/>
</dbReference>
<dbReference type="GO" id="GO:0043709">
    <property type="term" value="P:cell adhesion involved in single-species biofilm formation"/>
    <property type="evidence" value="ECO:0007669"/>
    <property type="project" value="TreeGrafter"/>
</dbReference>
<dbReference type="GO" id="GO:1902201">
    <property type="term" value="P:negative regulation of bacterial-type flagellum-dependent cell motility"/>
    <property type="evidence" value="ECO:0007669"/>
    <property type="project" value="TreeGrafter"/>
</dbReference>
<keyword evidence="3" id="KW-0472">Membrane</keyword>
<dbReference type="SUPFAM" id="SSF55073">
    <property type="entry name" value="Nucleotide cyclase"/>
    <property type="match status" value="1"/>
</dbReference>
<keyword evidence="3" id="KW-1133">Transmembrane helix</keyword>
<dbReference type="GO" id="GO:0005886">
    <property type="term" value="C:plasma membrane"/>
    <property type="evidence" value="ECO:0007669"/>
    <property type="project" value="TreeGrafter"/>
</dbReference>
<dbReference type="AlphaFoldDB" id="A0A7W7Y0A6"/>
<dbReference type="EC" id="2.7.7.65" evidence="1"/>
<sequence length="320" mass="35183">MLERLRGDFHLAIITLFGLIAIVGITPFGIYRFAQGRWLVGAIDTALVVTIIAAMIFVWRTGRTRLAGTAIAVIITAGGALIAQLLDDVGVMWVYTVLLSTFLLTSQRLAFAANVTLIAALLLHRELFANAGERWSFLTTSALVSLFAFIFAHRAESQRRQLEALATHDPLTGLPNRRLMEIELAEAQRRRRTQARPAALLVLDLDHFKRVNDRLGHDAGDQVLRDFAGLMQSVLRKRDRLFRYGGEEFVLLLPGTDNEGLRATSQKLLRCVRDSLRCAAGPVTVSMGGANLLADEPWADCLARPMPPCISPNSRGATAA</sequence>
<feature type="transmembrane region" description="Helical" evidence="3">
    <location>
        <begin position="38"/>
        <end position="59"/>
    </location>
</feature>
<evidence type="ECO:0000313" key="6">
    <source>
        <dbReference type="Proteomes" id="UP000519004"/>
    </source>
</evidence>
<dbReference type="InterPro" id="IPR029787">
    <property type="entry name" value="Nucleotide_cyclase"/>
</dbReference>
<feature type="transmembrane region" description="Helical" evidence="3">
    <location>
        <begin position="66"/>
        <end position="86"/>
    </location>
</feature>
<proteinExistence type="predicted"/>